<sequence>MSNLITLKDWYQLDFKLDKPPKAVIKGVAQLVSDLKTKKLINKWFYLFEGKTFRVRFHSDNPDELKKRIGETAQKFGLTPDPEHPLEPYSEGNDMFASPEMVETFANMMAELSELTVQRANNKNFFENYKLVERLSHCIFNNVYGSDTETYFLLKRMGVNFQSKDNPEQTVIDDNQQYELTTPITMTVPSIKIPKKP</sequence>
<proteinExistence type="predicted"/>
<dbReference type="EMBL" id="LCFQ01000001">
    <property type="protein sequence ID" value="KKS98943.1"/>
    <property type="molecule type" value="Genomic_DNA"/>
</dbReference>
<evidence type="ECO:0000313" key="1">
    <source>
        <dbReference type="EMBL" id="KKS98943.1"/>
    </source>
</evidence>
<dbReference type="Proteomes" id="UP000034090">
    <property type="component" value="Unassembled WGS sequence"/>
</dbReference>
<comment type="caution">
    <text evidence="1">The sequence shown here is derived from an EMBL/GenBank/DDBJ whole genome shotgun (WGS) entry which is preliminary data.</text>
</comment>
<organism evidence="1 2">
    <name type="scientific">Candidatus Woesebacteria bacterium GW2011_GWB1_43_14</name>
    <dbReference type="NCBI Taxonomy" id="1618578"/>
    <lineage>
        <taxon>Bacteria</taxon>
        <taxon>Candidatus Woeseibacteriota</taxon>
    </lineage>
</organism>
<dbReference type="STRING" id="1618578.UV74_C0001G0053"/>
<evidence type="ECO:0000313" key="2">
    <source>
        <dbReference type="Proteomes" id="UP000034090"/>
    </source>
</evidence>
<gene>
    <name evidence="1" type="ORF">UV74_C0001G0053</name>
</gene>
<name>A0A0G1GJI7_9BACT</name>
<accession>A0A0G1GJI7</accession>
<dbReference type="AlphaFoldDB" id="A0A0G1GJI7"/>
<protein>
    <submittedName>
        <fullName evidence="1">Uncharacterized protein</fullName>
    </submittedName>
</protein>
<reference evidence="1 2" key="1">
    <citation type="journal article" date="2015" name="Nature">
        <title>rRNA introns, odd ribosomes, and small enigmatic genomes across a large radiation of phyla.</title>
        <authorList>
            <person name="Brown C.T."/>
            <person name="Hug L.A."/>
            <person name="Thomas B.C."/>
            <person name="Sharon I."/>
            <person name="Castelle C.J."/>
            <person name="Singh A."/>
            <person name="Wilkins M.J."/>
            <person name="Williams K.H."/>
            <person name="Banfield J.F."/>
        </authorList>
    </citation>
    <scope>NUCLEOTIDE SEQUENCE [LARGE SCALE GENOMIC DNA]</scope>
</reference>